<accession>A0ABX8S7B8</accession>
<dbReference type="PANTHER" id="PTHR12526">
    <property type="entry name" value="GLYCOSYLTRANSFERASE"/>
    <property type="match status" value="1"/>
</dbReference>
<dbReference type="CDD" id="cd03801">
    <property type="entry name" value="GT4_PimA-like"/>
    <property type="match status" value="1"/>
</dbReference>
<gene>
    <name evidence="1" type="ORF">KV203_14405</name>
</gene>
<dbReference type="EMBL" id="CP079105">
    <property type="protein sequence ID" value="QXQ13077.1"/>
    <property type="molecule type" value="Genomic_DNA"/>
</dbReference>
<dbReference type="PANTHER" id="PTHR12526:SF590">
    <property type="entry name" value="ALPHA-MALTOSE-1-PHOSPHATE SYNTHASE"/>
    <property type="match status" value="1"/>
</dbReference>
<evidence type="ECO:0000313" key="1">
    <source>
        <dbReference type="EMBL" id="QXQ13077.1"/>
    </source>
</evidence>
<dbReference type="Proteomes" id="UP000887023">
    <property type="component" value="Chromosome"/>
</dbReference>
<name>A0ABX8S7B8_9ACTN</name>
<evidence type="ECO:0000313" key="2">
    <source>
        <dbReference type="Proteomes" id="UP000887023"/>
    </source>
</evidence>
<organism evidence="1 2">
    <name type="scientific">Skermania pinensis</name>
    <dbReference type="NCBI Taxonomy" id="39122"/>
    <lineage>
        <taxon>Bacteria</taxon>
        <taxon>Bacillati</taxon>
        <taxon>Actinomycetota</taxon>
        <taxon>Actinomycetes</taxon>
        <taxon>Mycobacteriales</taxon>
        <taxon>Gordoniaceae</taxon>
        <taxon>Skermania</taxon>
    </lineage>
</organism>
<protein>
    <submittedName>
        <fullName evidence="1">Glycosyltransferase family 4 protein</fullName>
    </submittedName>
</protein>
<dbReference type="SUPFAM" id="SSF53756">
    <property type="entry name" value="UDP-Glycosyltransferase/glycogen phosphorylase"/>
    <property type="match status" value="1"/>
</dbReference>
<reference evidence="1" key="1">
    <citation type="submission" date="2021-07" db="EMBL/GenBank/DDBJ databases">
        <title>Candidatus Kaistella beijingensis sp. nov. isolated from a municipal wastewater treatment plant is involved in sludge foaming.</title>
        <authorList>
            <person name="Song Y."/>
            <person name="Liu S.-J."/>
        </authorList>
    </citation>
    <scope>NUCLEOTIDE SEQUENCE</scope>
    <source>
        <strain evidence="1">DSM 43998</strain>
    </source>
</reference>
<dbReference type="Pfam" id="PF13692">
    <property type="entry name" value="Glyco_trans_1_4"/>
    <property type="match status" value="1"/>
</dbReference>
<keyword evidence="2" id="KW-1185">Reference proteome</keyword>
<dbReference type="Gene3D" id="3.40.50.2000">
    <property type="entry name" value="Glycogen Phosphorylase B"/>
    <property type="match status" value="2"/>
</dbReference>
<proteinExistence type="predicted"/>
<sequence>MRIYVPLASGLSAQRWAERHCRGEVPDMSPYGLHKLGRFGDEIEFGTNEFDRVTRIVAASLRRTTGGLELAEDVVRRARYGRRNDTDVVLAYDERTGLPALLLPAHPRVPVATGIGWLTTRARTPWLQARLAARSLPAAAAVWAQSRPVLPIIGREWSVGTSRLHYIPLGIDAEFYTEQDEPDEPGVIVSAGEDRYRDHDLLIEAVRRVRGNHRATLRLATSIKVVLPPELGILYTGRLDGRIRNWYRQASVVAIALHPTVTGSGLTVALEAMASRRAVVMTDNPGVSDYVRHGITGLLVPPGDPAAFARAIDELLTDDDRRAAMGAAAAAAVRTHFTTDHMAESLAKMLNSI</sequence>